<feature type="transmembrane region" description="Helical" evidence="7">
    <location>
        <begin position="300"/>
        <end position="325"/>
    </location>
</feature>
<dbReference type="EMBL" id="DSZY01000006">
    <property type="protein sequence ID" value="HGU39770.1"/>
    <property type="molecule type" value="Genomic_DNA"/>
</dbReference>
<dbReference type="InterPro" id="IPR050171">
    <property type="entry name" value="MFS_Transporters"/>
</dbReference>
<dbReference type="PANTHER" id="PTHR23517">
    <property type="entry name" value="RESISTANCE PROTEIN MDTM, PUTATIVE-RELATED-RELATED"/>
    <property type="match status" value="1"/>
</dbReference>
<evidence type="ECO:0000313" key="9">
    <source>
        <dbReference type="EMBL" id="HGU39770.1"/>
    </source>
</evidence>
<reference evidence="9" key="1">
    <citation type="journal article" date="2020" name="mSystems">
        <title>Genome- and Community-Level Interaction Insights into Carbon Utilization and Element Cycling Functions of Hydrothermarchaeota in Hydrothermal Sediment.</title>
        <authorList>
            <person name="Zhou Z."/>
            <person name="Liu Y."/>
            <person name="Xu W."/>
            <person name="Pan J."/>
            <person name="Luo Z.H."/>
            <person name="Li M."/>
        </authorList>
    </citation>
    <scope>NUCLEOTIDE SEQUENCE [LARGE SCALE GENOMIC DNA]</scope>
    <source>
        <strain evidence="9">SpSt-609</strain>
    </source>
</reference>
<keyword evidence="2" id="KW-0813">Transport</keyword>
<dbReference type="InterPro" id="IPR020846">
    <property type="entry name" value="MFS_dom"/>
</dbReference>
<dbReference type="PROSITE" id="PS50850">
    <property type="entry name" value="MFS"/>
    <property type="match status" value="1"/>
</dbReference>
<feature type="transmembrane region" description="Helical" evidence="7">
    <location>
        <begin position="337"/>
        <end position="358"/>
    </location>
</feature>
<organism evidence="9">
    <name type="scientific">Fervidobacterium thailandense</name>
    <dbReference type="NCBI Taxonomy" id="1008305"/>
    <lineage>
        <taxon>Bacteria</taxon>
        <taxon>Thermotogati</taxon>
        <taxon>Thermotogota</taxon>
        <taxon>Thermotogae</taxon>
        <taxon>Thermotogales</taxon>
        <taxon>Fervidobacteriaceae</taxon>
        <taxon>Fervidobacterium</taxon>
    </lineage>
</organism>
<keyword evidence="5 7" id="KW-1133">Transmembrane helix</keyword>
<feature type="domain" description="Major facilitator superfamily (MFS) profile" evidence="8">
    <location>
        <begin position="1"/>
        <end position="390"/>
    </location>
</feature>
<evidence type="ECO:0000256" key="6">
    <source>
        <dbReference type="ARBA" id="ARBA00023136"/>
    </source>
</evidence>
<evidence type="ECO:0000256" key="2">
    <source>
        <dbReference type="ARBA" id="ARBA00022448"/>
    </source>
</evidence>
<evidence type="ECO:0000256" key="3">
    <source>
        <dbReference type="ARBA" id="ARBA00022475"/>
    </source>
</evidence>
<dbReference type="GO" id="GO:0005886">
    <property type="term" value="C:plasma membrane"/>
    <property type="evidence" value="ECO:0007669"/>
    <property type="project" value="UniProtKB-SubCell"/>
</dbReference>
<feature type="transmembrane region" description="Helical" evidence="7">
    <location>
        <begin position="247"/>
        <end position="266"/>
    </location>
</feature>
<feature type="transmembrane region" description="Helical" evidence="7">
    <location>
        <begin position="7"/>
        <end position="28"/>
    </location>
</feature>
<accession>A0A7C4CFK6</accession>
<comment type="subcellular location">
    <subcellularLocation>
        <location evidence="1">Cell membrane</location>
        <topology evidence="1">Multi-pass membrane protein</topology>
    </subcellularLocation>
</comment>
<protein>
    <submittedName>
        <fullName evidence="9">MFS transporter</fullName>
    </submittedName>
</protein>
<keyword evidence="4 7" id="KW-0812">Transmembrane</keyword>
<feature type="transmembrane region" description="Helical" evidence="7">
    <location>
        <begin position="155"/>
        <end position="173"/>
    </location>
</feature>
<dbReference type="SUPFAM" id="SSF103473">
    <property type="entry name" value="MFS general substrate transporter"/>
    <property type="match status" value="1"/>
</dbReference>
<dbReference type="Pfam" id="PF07690">
    <property type="entry name" value="MFS_1"/>
    <property type="match status" value="1"/>
</dbReference>
<dbReference type="InterPro" id="IPR036259">
    <property type="entry name" value="MFS_trans_sf"/>
</dbReference>
<evidence type="ECO:0000256" key="1">
    <source>
        <dbReference type="ARBA" id="ARBA00004651"/>
    </source>
</evidence>
<evidence type="ECO:0000259" key="8">
    <source>
        <dbReference type="PROSITE" id="PS50850"/>
    </source>
</evidence>
<evidence type="ECO:0000256" key="7">
    <source>
        <dbReference type="SAM" id="Phobius"/>
    </source>
</evidence>
<keyword evidence="3" id="KW-1003">Cell membrane</keyword>
<feature type="transmembrane region" description="Helical" evidence="7">
    <location>
        <begin position="130"/>
        <end position="149"/>
    </location>
</feature>
<feature type="transmembrane region" description="Helical" evidence="7">
    <location>
        <begin position="273"/>
        <end position="294"/>
    </location>
</feature>
<gene>
    <name evidence="9" type="ORF">ENT77_01005</name>
</gene>
<feature type="transmembrane region" description="Helical" evidence="7">
    <location>
        <begin position="214"/>
        <end position="235"/>
    </location>
</feature>
<name>A0A7C4CFK6_9BACT</name>
<proteinExistence type="predicted"/>
<dbReference type="AlphaFoldDB" id="A0A7C4CFK6"/>
<dbReference type="Gene3D" id="1.20.1250.20">
    <property type="entry name" value="MFS general substrate transporter like domains"/>
    <property type="match status" value="1"/>
</dbReference>
<feature type="transmembrane region" description="Helical" evidence="7">
    <location>
        <begin position="34"/>
        <end position="55"/>
    </location>
</feature>
<dbReference type="InterPro" id="IPR011701">
    <property type="entry name" value="MFS"/>
</dbReference>
<feature type="transmembrane region" description="Helical" evidence="7">
    <location>
        <begin position="364"/>
        <end position="385"/>
    </location>
</feature>
<dbReference type="GO" id="GO:0022857">
    <property type="term" value="F:transmembrane transporter activity"/>
    <property type="evidence" value="ECO:0007669"/>
    <property type="project" value="InterPro"/>
</dbReference>
<feature type="transmembrane region" description="Helical" evidence="7">
    <location>
        <begin position="67"/>
        <end position="85"/>
    </location>
</feature>
<evidence type="ECO:0000256" key="4">
    <source>
        <dbReference type="ARBA" id="ARBA00022692"/>
    </source>
</evidence>
<evidence type="ECO:0000256" key="5">
    <source>
        <dbReference type="ARBA" id="ARBA00022989"/>
    </source>
</evidence>
<sequence length="395" mass="44132">MFHMYHFVSFSTSIMAYLYSTFINSTAAKMGFKFGQIGFLNLLWSLVYAISSITLGHVGDKVGYKRAMVFLYIYMFFVSLLGVFTSTSLRLVLFALLQGAFFGAFFPEVEGLLAKSERVLGVQPPLITSRFTLSWSSGNIIGVALGPFFTVKARYFIFCYGLVLSLTLAGLIFNDEMKNGKLIVFQPRKKLLENPTCSTWKVLDKPSLMKSLRFQYRIVLFLAGFVYTSVLAHFPKYISEAGIRLERAGFLMVGANIGVMVAFYVLQIWKSWVGSELVSSMLMAVVPITGILSLTAQSSVLTFITALFAGFTYAVPYTFAIFYGLMSEEEAQGKQSAIHEMVIGLLFGFGPFVGGLFFERFGGKVGLAYLATLISVLVYTTIFYMNIRRRKLVKN</sequence>
<comment type="caution">
    <text evidence="9">The sequence shown here is derived from an EMBL/GenBank/DDBJ whole genome shotgun (WGS) entry which is preliminary data.</text>
</comment>
<keyword evidence="6 7" id="KW-0472">Membrane</keyword>